<dbReference type="PROSITE" id="PS51257">
    <property type="entry name" value="PROKAR_LIPOPROTEIN"/>
    <property type="match status" value="1"/>
</dbReference>
<reference evidence="1" key="2">
    <citation type="journal article" date="2015" name="Data Brief">
        <title>Shoot transcriptome of the giant reed, Arundo donax.</title>
        <authorList>
            <person name="Barrero R.A."/>
            <person name="Guerrero F.D."/>
            <person name="Moolhuijzen P."/>
            <person name="Goolsby J.A."/>
            <person name="Tidwell J."/>
            <person name="Bellgard S.E."/>
            <person name="Bellgard M.I."/>
        </authorList>
    </citation>
    <scope>NUCLEOTIDE SEQUENCE</scope>
    <source>
        <tissue evidence="1">Shoot tissue taken approximately 20 cm above the soil surface</tissue>
    </source>
</reference>
<dbReference type="AlphaFoldDB" id="A0A0A9B393"/>
<organism evidence="1">
    <name type="scientific">Arundo donax</name>
    <name type="common">Giant reed</name>
    <name type="synonym">Donax arundinaceus</name>
    <dbReference type="NCBI Taxonomy" id="35708"/>
    <lineage>
        <taxon>Eukaryota</taxon>
        <taxon>Viridiplantae</taxon>
        <taxon>Streptophyta</taxon>
        <taxon>Embryophyta</taxon>
        <taxon>Tracheophyta</taxon>
        <taxon>Spermatophyta</taxon>
        <taxon>Magnoliopsida</taxon>
        <taxon>Liliopsida</taxon>
        <taxon>Poales</taxon>
        <taxon>Poaceae</taxon>
        <taxon>PACMAD clade</taxon>
        <taxon>Arundinoideae</taxon>
        <taxon>Arundineae</taxon>
        <taxon>Arundo</taxon>
    </lineage>
</organism>
<dbReference type="EMBL" id="GBRH01244088">
    <property type="protein sequence ID" value="JAD53807.1"/>
    <property type="molecule type" value="Transcribed_RNA"/>
</dbReference>
<evidence type="ECO:0000313" key="1">
    <source>
        <dbReference type="EMBL" id="JAD53807.1"/>
    </source>
</evidence>
<proteinExistence type="predicted"/>
<protein>
    <submittedName>
        <fullName evidence="1">Uncharacterized protein</fullName>
    </submittedName>
</protein>
<reference evidence="1" key="1">
    <citation type="submission" date="2014-09" db="EMBL/GenBank/DDBJ databases">
        <authorList>
            <person name="Magalhaes I.L.F."/>
            <person name="Oliveira U."/>
            <person name="Santos F.R."/>
            <person name="Vidigal T.H.D.A."/>
            <person name="Brescovit A.D."/>
            <person name="Santos A.J."/>
        </authorList>
    </citation>
    <scope>NUCLEOTIDE SEQUENCE</scope>
    <source>
        <tissue evidence="1">Shoot tissue taken approximately 20 cm above the soil surface</tissue>
    </source>
</reference>
<name>A0A0A9B393_ARUDO</name>
<accession>A0A0A9B393</accession>
<sequence>MLAERHLSSSSCLSNSPISFSCTLVISARVFVFERFASCSCRFFSFSNFSRLMTCSDNRFFCPFSFSKSCINILTADSN</sequence>